<evidence type="ECO:0000256" key="1">
    <source>
        <dbReference type="ARBA" id="ARBA00005709"/>
    </source>
</evidence>
<name>A0A1M5W6N1_9FIRM</name>
<dbReference type="STRING" id="1123282.SAMN02745823_01094"/>
<dbReference type="EMBL" id="FQXV01000003">
    <property type="protein sequence ID" value="SHH83140.1"/>
    <property type="molecule type" value="Genomic_DNA"/>
</dbReference>
<dbReference type="GO" id="GO:0009288">
    <property type="term" value="C:bacterial-type flagellum"/>
    <property type="evidence" value="ECO:0007669"/>
    <property type="project" value="UniProtKB-SubCell"/>
</dbReference>
<keyword evidence="7" id="KW-1185">Reference proteome</keyword>
<dbReference type="InterPro" id="IPR001492">
    <property type="entry name" value="Flagellin"/>
</dbReference>
<dbReference type="Proteomes" id="UP000183995">
    <property type="component" value="Unassembled WGS sequence"/>
</dbReference>
<dbReference type="GO" id="GO:0005576">
    <property type="term" value="C:extracellular region"/>
    <property type="evidence" value="ECO:0007669"/>
    <property type="project" value="UniProtKB-SubCell"/>
</dbReference>
<comment type="subcellular location">
    <subcellularLocation>
        <location evidence="3">Secreted</location>
    </subcellularLocation>
    <subcellularLocation>
        <location evidence="3">Bacterial flagellum</location>
    </subcellularLocation>
</comment>
<dbReference type="InterPro" id="IPR046358">
    <property type="entry name" value="Flagellin_C"/>
</dbReference>
<dbReference type="SUPFAM" id="SSF64518">
    <property type="entry name" value="Phase 1 flagellin"/>
    <property type="match status" value="1"/>
</dbReference>
<organism evidence="6 7">
    <name type="scientific">Sporobacter termitidis DSM 10068</name>
    <dbReference type="NCBI Taxonomy" id="1123282"/>
    <lineage>
        <taxon>Bacteria</taxon>
        <taxon>Bacillati</taxon>
        <taxon>Bacillota</taxon>
        <taxon>Clostridia</taxon>
        <taxon>Eubacteriales</taxon>
        <taxon>Oscillospiraceae</taxon>
        <taxon>Sporobacter</taxon>
    </lineage>
</organism>
<dbReference type="PANTHER" id="PTHR42792">
    <property type="entry name" value="FLAGELLIN"/>
    <property type="match status" value="1"/>
</dbReference>
<evidence type="ECO:0000313" key="6">
    <source>
        <dbReference type="EMBL" id="SHH83140.1"/>
    </source>
</evidence>
<keyword evidence="6" id="KW-0966">Cell projection</keyword>
<gene>
    <name evidence="6" type="ORF">SAMN02745823_01094</name>
</gene>
<reference evidence="6 7" key="1">
    <citation type="submission" date="2016-11" db="EMBL/GenBank/DDBJ databases">
        <authorList>
            <person name="Jaros S."/>
            <person name="Januszkiewicz K."/>
            <person name="Wedrychowicz H."/>
        </authorList>
    </citation>
    <scope>NUCLEOTIDE SEQUENCE [LARGE SCALE GENOMIC DNA]</scope>
    <source>
        <strain evidence="6 7">DSM 10068</strain>
    </source>
</reference>
<evidence type="ECO:0000256" key="3">
    <source>
        <dbReference type="RuleBase" id="RU362073"/>
    </source>
</evidence>
<dbReference type="GO" id="GO:0005198">
    <property type="term" value="F:structural molecule activity"/>
    <property type="evidence" value="ECO:0007669"/>
    <property type="project" value="UniProtKB-UniRule"/>
</dbReference>
<dbReference type="Pfam" id="PF00669">
    <property type="entry name" value="Flagellin_N"/>
    <property type="match status" value="1"/>
</dbReference>
<evidence type="ECO:0000313" key="7">
    <source>
        <dbReference type="Proteomes" id="UP000183995"/>
    </source>
</evidence>
<proteinExistence type="inferred from homology"/>
<dbReference type="AlphaFoldDB" id="A0A1M5W6N1"/>
<feature type="domain" description="Flagellin N-terminal" evidence="4">
    <location>
        <begin position="4"/>
        <end position="139"/>
    </location>
</feature>
<dbReference type="OrthoDB" id="9810955at2"/>
<comment type="similarity">
    <text evidence="1 3">Belongs to the bacterial flagellin family.</text>
</comment>
<keyword evidence="3" id="KW-0964">Secreted</keyword>
<evidence type="ECO:0000256" key="2">
    <source>
        <dbReference type="ARBA" id="ARBA00023143"/>
    </source>
</evidence>
<dbReference type="Gene3D" id="1.20.1330.10">
    <property type="entry name" value="f41 fragment of flagellin, N-terminal domain"/>
    <property type="match status" value="2"/>
</dbReference>
<keyword evidence="6" id="KW-0969">Cilium</keyword>
<accession>A0A1M5W6N1</accession>
<evidence type="ECO:0000259" key="5">
    <source>
        <dbReference type="Pfam" id="PF00700"/>
    </source>
</evidence>
<dbReference type="InterPro" id="IPR001029">
    <property type="entry name" value="Flagellin_N"/>
</dbReference>
<dbReference type="PANTHER" id="PTHR42792:SF1">
    <property type="entry name" value="FLAGELLAR HOOK-ASSOCIATED PROTEIN 3"/>
    <property type="match status" value="1"/>
</dbReference>
<dbReference type="Pfam" id="PF00700">
    <property type="entry name" value="Flagellin_C"/>
    <property type="match status" value="1"/>
</dbReference>
<protein>
    <recommendedName>
        <fullName evidence="3">Flagellin</fullName>
    </recommendedName>
</protein>
<evidence type="ECO:0000259" key="4">
    <source>
        <dbReference type="Pfam" id="PF00669"/>
    </source>
</evidence>
<comment type="function">
    <text evidence="3">Flagellin is the subunit protein which polymerizes to form the filaments of bacterial flagella.</text>
</comment>
<feature type="domain" description="Flagellin C-terminal" evidence="5">
    <location>
        <begin position="432"/>
        <end position="514"/>
    </location>
</feature>
<keyword evidence="2 3" id="KW-0975">Bacterial flagellum</keyword>
<dbReference type="RefSeq" id="WP_073076653.1">
    <property type="nucleotide sequence ID" value="NZ_FQXV01000003.1"/>
</dbReference>
<sequence>MRITNAMMVNQFLTDSNSALNRVSKYQSQVDSTKRINGIADDPQSTLLALRARDKLSNLALYKANISTASSYLNETESVTSELNEILKSVYGDIVTAQSGGKGADDQKTIAEELKNLQKEVLSIANTTMGTSYLFGGYNYTGSIVGSSKNPPFTVNETTGDLMYNGINLSQVSWKADFDANTALMTANANTAFGIADTFSTSYNGEFAKSQASQILNALNGLMSNAAQAMKDVEKYDVDGTVQAGTQYQAFKEFYDKLSPVVDQLNTEVSKELAGEYILDTDPAIQKTPDGAIDYEYYADQGISVYTADELANKFDKQKVYDIINTVDPAATPPRNDTVRSLLEGGAGSPLNTAISDLSAAMPTPSLAGEQGNTTRLQIGVGDAQTIDITMTGLDLLGTGSDNIYHLLGRAIDILESGEAQEHPDQLSSMITSIQNAMGNVRTLETSIGASQNRLTLISSRYDTNGLNYTKMRSDAEDADMAEAIMNLSTAQTIYNAALAGGSEILKTSLIDFLR</sequence>
<keyword evidence="6" id="KW-0282">Flagellum</keyword>